<evidence type="ECO:0000259" key="2">
    <source>
        <dbReference type="Pfam" id="PF13335"/>
    </source>
</evidence>
<dbReference type="Gene3D" id="3.40.50.300">
    <property type="entry name" value="P-loop containing nucleotide triphosphate hydrolases"/>
    <property type="match status" value="1"/>
</dbReference>
<dbReference type="InterPro" id="IPR027417">
    <property type="entry name" value="P-loop_NTPase"/>
</dbReference>
<feature type="domain" description="Mg chelatase-related protein C-terminal" evidence="2">
    <location>
        <begin position="404"/>
        <end position="499"/>
    </location>
</feature>
<dbReference type="InterPro" id="IPR045006">
    <property type="entry name" value="CHLI-like"/>
</dbReference>
<dbReference type="NCBIfam" id="TIGR00368">
    <property type="entry name" value="YifB family Mg chelatase-like AAA ATPase"/>
    <property type="match status" value="1"/>
</dbReference>
<dbReference type="InterPro" id="IPR025158">
    <property type="entry name" value="Mg_chelat-rel_C"/>
</dbReference>
<dbReference type="InterPro" id="IPR014721">
    <property type="entry name" value="Ribsml_uS5_D2-typ_fold_subgr"/>
</dbReference>
<dbReference type="PANTHER" id="PTHR32039:SF7">
    <property type="entry name" value="COMPETENCE PROTEIN COMM"/>
    <property type="match status" value="1"/>
</dbReference>
<dbReference type="InterPro" id="IPR020568">
    <property type="entry name" value="Ribosomal_Su5_D2-typ_SF"/>
</dbReference>
<organism evidence="3 4">
    <name type="scientific">Filifactor alocis (strain ATCC 35896 / CCUG 47790 / D40 B5)</name>
    <name type="common">Fusobacterium alocis</name>
    <dbReference type="NCBI Taxonomy" id="546269"/>
    <lineage>
        <taxon>Bacteria</taxon>
        <taxon>Bacillati</taxon>
        <taxon>Bacillota</taxon>
        <taxon>Clostridia</taxon>
        <taxon>Peptostreptococcales</taxon>
        <taxon>Filifactoraceae</taxon>
        <taxon>Filifactor</taxon>
    </lineage>
</organism>
<dbReference type="AlphaFoldDB" id="D6GRC6"/>
<dbReference type="GO" id="GO:0005524">
    <property type="term" value="F:ATP binding"/>
    <property type="evidence" value="ECO:0007669"/>
    <property type="project" value="InterPro"/>
</dbReference>
<protein>
    <submittedName>
        <fullName evidence="3">Mg chelatase-like protein</fullName>
    </submittedName>
</protein>
<feature type="domain" description="Magnesium chelatase ChlI-like catalytic" evidence="1">
    <location>
        <begin position="191"/>
        <end position="395"/>
    </location>
</feature>
<evidence type="ECO:0000313" key="3">
    <source>
        <dbReference type="EMBL" id="EFE28217.1"/>
    </source>
</evidence>
<dbReference type="EMBL" id="CP002390">
    <property type="protein sequence ID" value="EFE28217.1"/>
    <property type="molecule type" value="Genomic_DNA"/>
</dbReference>
<keyword evidence="4" id="KW-1185">Reference proteome</keyword>
<sequence length="507" mass="57134">MFFKSLSSGIEGIEGYIVNVEADVSKGIPNFTMVGLPDTAVKESKERIHSAILNSGLKFPNKKIVINLSPSSVKKEGSHYDLPIALSILSSEYRFLEERFANTMFFGELSLDGTLQKVNGTIPFIIAARECPSVNSVIFPKENSMEAQVVKDIKLLTASSLNEIVSYLMGVDELEEVSPISFNPSFQNEYDFSDVKGNLIAKRSAEISAAGYHNMLFIGPPGSGKSMIAKRLPSIMNPLNEEEYIQVSKIYSSTGKFNKNLLNRVRPFRSPHHTATMKSIIGGGQNSTPGEVVLAHKGILFIDELLEFEKKTLEALRQPIEDKYVNISRIKNSYQYPCDFILVAATNPCPCGNYLNPFKECVCTEYQIRNYLGRASAPLLDRFDLFTEMTPIEFDELHTTIASESSEEIYKRVYSAIEIQKERFKKEDFCYNALIPAKYISKYCHLGKTESDFIRTAFEKFSFSLRSYHKVLRVARTIADLDQEDSISIVHLSEAVSFRKALLKYWG</sequence>
<dbReference type="PATRIC" id="fig|546269.5.peg.529"/>
<dbReference type="STRING" id="546269.HMPREF0389_00131"/>
<dbReference type="PANTHER" id="PTHR32039">
    <property type="entry name" value="MAGNESIUM-CHELATASE SUBUNIT CHLI"/>
    <property type="match status" value="1"/>
</dbReference>
<accession>D6GRC6</accession>
<dbReference type="eggNOG" id="COG0606">
    <property type="taxonomic scope" value="Bacteria"/>
</dbReference>
<dbReference type="RefSeq" id="WP_014262161.1">
    <property type="nucleotide sequence ID" value="NC_016630.1"/>
</dbReference>
<dbReference type="InterPro" id="IPR004482">
    <property type="entry name" value="Mg_chelat-rel"/>
</dbReference>
<dbReference type="Pfam" id="PF13335">
    <property type="entry name" value="Mg_chelatase_C"/>
    <property type="match status" value="1"/>
</dbReference>
<name>D6GRC6_FILAD</name>
<reference evidence="4" key="1">
    <citation type="submission" date="2010-12" db="EMBL/GenBank/DDBJ databases">
        <title>The genome sequence of Filifactor alocis strain ATCC 35896.</title>
        <authorList>
            <consortium name="The Broad Institute Genome Sequencing Platform"/>
            <person name="Ward D."/>
            <person name="Earl A."/>
            <person name="Feldgarden M."/>
            <person name="Young S.K."/>
            <person name="Gargeya S."/>
            <person name="Zeng Q."/>
            <person name="Alvarado L."/>
            <person name="Berlin A."/>
            <person name="Bochicchio J."/>
            <person name="Chapman S.B."/>
            <person name="Chen Z."/>
            <person name="Freedman E."/>
            <person name="Gellesch M."/>
            <person name="Goldberg J."/>
            <person name="Griggs A."/>
            <person name="Gujja S."/>
            <person name="Heilman E."/>
            <person name="Heiman D."/>
            <person name="Howarth C."/>
            <person name="Mehta T."/>
            <person name="Neiman D."/>
            <person name="Pearson M."/>
            <person name="Roberts A."/>
            <person name="Saif S."/>
            <person name="Shea T."/>
            <person name="Shenoy N."/>
            <person name="Sisk P."/>
            <person name="Stolte C."/>
            <person name="Sykes S."/>
            <person name="White J."/>
            <person name="Yandava C."/>
            <person name="Izard J."/>
            <person name="Blanton J.M."/>
            <person name="Baranova O.V."/>
            <person name="Tanner A.C."/>
            <person name="Dewhirst F.E."/>
            <person name="Haas B."/>
            <person name="Nusbaum C."/>
            <person name="Birren B."/>
        </authorList>
    </citation>
    <scope>NUCLEOTIDE SEQUENCE [LARGE SCALE GENOMIC DNA]</scope>
    <source>
        <strain evidence="4">ATCC 35896 / CCUG 47790 / D40 B5</strain>
    </source>
</reference>
<gene>
    <name evidence="3" type="ordered locus">HMPREF0389_00131</name>
</gene>
<dbReference type="Pfam" id="PF01078">
    <property type="entry name" value="Mg_chelatase"/>
    <property type="match status" value="1"/>
</dbReference>
<dbReference type="Gene3D" id="3.30.230.10">
    <property type="match status" value="1"/>
</dbReference>
<dbReference type="OrthoDB" id="9813147at2"/>
<dbReference type="Pfam" id="PF13541">
    <property type="entry name" value="ChlI"/>
    <property type="match status" value="1"/>
</dbReference>
<dbReference type="InterPro" id="IPR000523">
    <property type="entry name" value="Mg_chelatse_chII-like_cat_dom"/>
</dbReference>
<dbReference type="SUPFAM" id="SSF52540">
    <property type="entry name" value="P-loop containing nucleoside triphosphate hydrolases"/>
    <property type="match status" value="1"/>
</dbReference>
<dbReference type="Proteomes" id="UP000007468">
    <property type="component" value="Chromosome"/>
</dbReference>
<evidence type="ECO:0000259" key="1">
    <source>
        <dbReference type="Pfam" id="PF01078"/>
    </source>
</evidence>
<proteinExistence type="predicted"/>
<dbReference type="SUPFAM" id="SSF54211">
    <property type="entry name" value="Ribosomal protein S5 domain 2-like"/>
    <property type="match status" value="1"/>
</dbReference>
<dbReference type="KEGG" id="faa:HMPREF0389_00131"/>
<evidence type="ECO:0000313" key="4">
    <source>
        <dbReference type="Proteomes" id="UP000007468"/>
    </source>
</evidence>